<feature type="binding site" evidence="4">
    <location>
        <begin position="173"/>
        <end position="180"/>
    </location>
    <ligand>
        <name>NAD(+)</name>
        <dbReference type="ChEBI" id="CHEBI:57540"/>
    </ligand>
</feature>
<dbReference type="GO" id="GO:0000166">
    <property type="term" value="F:nucleotide binding"/>
    <property type="evidence" value="ECO:0007669"/>
    <property type="project" value="UniProtKB-KW"/>
</dbReference>
<dbReference type="InterPro" id="IPR004099">
    <property type="entry name" value="Pyr_nucl-diS_OxRdtase_dimer"/>
</dbReference>
<dbReference type="InterPro" id="IPR001100">
    <property type="entry name" value="Pyr_nuc-diS_OxRdtase"/>
</dbReference>
<feature type="disulfide bond" description="Redox-active" evidence="5">
    <location>
        <begin position="42"/>
        <end position="47"/>
    </location>
</feature>
<accession>A0A1L8TPC9</accession>
<dbReference type="EMBL" id="JXKQ01000003">
    <property type="protein sequence ID" value="OJG46181.1"/>
    <property type="molecule type" value="Genomic_DNA"/>
</dbReference>
<keyword evidence="4" id="KW-0520">NAD</keyword>
<dbReference type="AlphaFoldDB" id="A0A1L8TPC9"/>
<dbReference type="STRING" id="249189.RV04_GL001347"/>
<evidence type="ECO:0000256" key="3">
    <source>
        <dbReference type="ARBA" id="ARBA00022827"/>
    </source>
</evidence>
<sequence>MMKNFDVLFIGSGQAAWNAALPLAMAGKKVGVIEENKVAGVCTNFGCDAKAVLDGPVKALEIMKQYEEVSLNPMNASINWEKLMQHKHMIIDPLADQVQGLLERVGVTFIFGHAEFIDPTTIEVKNEKYTAEKFVIATGQRPARLNIEGKEFLKSSTDFFDLETLPKEIVFVGAGYVSMELASIAISSGANVQIVEFGSRALSGFDSEFADKLVKKMSNEGVAFHFNQAVTKVEKNEADQLIVTTDGGKQIVADYVIDATGRIPNVEHVGLDKAGVIYDRQGIVVNGHLQTSQKNIYASGDVVKKDVPKLTPTAAFEARYLTRLITGQTQAEIDYPLIATAAFTLPRIAQVGVTTSEAAENPEKYTVKTIDLANTWDYKAMNEKEAEMKLIFDQSKNLVGAANYSNEAPEVINSLTTIIQNKLSLMDLDKMLYAFPTLDYNLPFYLMQAMG</sequence>
<dbReference type="PRINTS" id="PR00368">
    <property type="entry name" value="FADPNR"/>
</dbReference>
<dbReference type="PIRSF" id="PIRSF000350">
    <property type="entry name" value="Mercury_reductase_MerA"/>
    <property type="match status" value="1"/>
</dbReference>
<evidence type="ECO:0000256" key="1">
    <source>
        <dbReference type="ARBA" id="ARBA00007532"/>
    </source>
</evidence>
<dbReference type="Pfam" id="PF07992">
    <property type="entry name" value="Pyr_redox_2"/>
    <property type="match status" value="1"/>
</dbReference>
<evidence type="ECO:0000313" key="9">
    <source>
        <dbReference type="Proteomes" id="UP000182077"/>
    </source>
</evidence>
<dbReference type="PANTHER" id="PTHR43014">
    <property type="entry name" value="MERCURIC REDUCTASE"/>
    <property type="match status" value="1"/>
</dbReference>
<keyword evidence="2" id="KW-0285">Flavoprotein</keyword>
<dbReference type="Proteomes" id="UP000182077">
    <property type="component" value="Unassembled WGS sequence"/>
</dbReference>
<dbReference type="Gene3D" id="3.50.50.60">
    <property type="entry name" value="FAD/NAD(P)-binding domain"/>
    <property type="match status" value="2"/>
</dbReference>
<comment type="cofactor">
    <cofactor evidence="4">
        <name>FAD</name>
        <dbReference type="ChEBI" id="CHEBI:57692"/>
    </cofactor>
    <text evidence="4">Binds 1 FAD per subunit.</text>
</comment>
<dbReference type="InterPro" id="IPR023753">
    <property type="entry name" value="FAD/NAD-binding_dom"/>
</dbReference>
<name>A0A1L8TPC9_9ENTE</name>
<dbReference type="InterPro" id="IPR036188">
    <property type="entry name" value="FAD/NAD-bd_sf"/>
</dbReference>
<evidence type="ECO:0000313" key="8">
    <source>
        <dbReference type="EMBL" id="OJG46181.1"/>
    </source>
</evidence>
<dbReference type="SUPFAM" id="SSF55424">
    <property type="entry name" value="FAD/NAD-linked reductases, dimerisation (C-terminal) domain"/>
    <property type="match status" value="1"/>
</dbReference>
<dbReference type="Gene3D" id="3.30.390.30">
    <property type="match status" value="1"/>
</dbReference>
<gene>
    <name evidence="8" type="ORF">RV04_GL001347</name>
</gene>
<protein>
    <recommendedName>
        <fullName evidence="10">Pyridine nucleotide-disulfide oxidoreductase</fullName>
    </recommendedName>
</protein>
<evidence type="ECO:0000259" key="7">
    <source>
        <dbReference type="Pfam" id="PF07992"/>
    </source>
</evidence>
<dbReference type="SUPFAM" id="SSF51905">
    <property type="entry name" value="FAD/NAD(P)-binding domain"/>
    <property type="match status" value="1"/>
</dbReference>
<dbReference type="Pfam" id="PF02852">
    <property type="entry name" value="Pyr_redox_dim"/>
    <property type="match status" value="1"/>
</dbReference>
<organism evidence="8 9">
    <name type="scientific">Enterococcus hermanniensis</name>
    <dbReference type="NCBI Taxonomy" id="249189"/>
    <lineage>
        <taxon>Bacteria</taxon>
        <taxon>Bacillati</taxon>
        <taxon>Bacillota</taxon>
        <taxon>Bacilli</taxon>
        <taxon>Lactobacillales</taxon>
        <taxon>Enterococcaceae</taxon>
        <taxon>Enterococcus</taxon>
    </lineage>
</organism>
<keyword evidence="3 4" id="KW-0274">FAD</keyword>
<evidence type="ECO:0000259" key="6">
    <source>
        <dbReference type="Pfam" id="PF02852"/>
    </source>
</evidence>
<dbReference type="OrthoDB" id="9800167at2"/>
<dbReference type="PRINTS" id="PR00411">
    <property type="entry name" value="PNDRDTASEI"/>
</dbReference>
<reference evidence="8 9" key="1">
    <citation type="submission" date="2014-12" db="EMBL/GenBank/DDBJ databases">
        <title>Draft genome sequences of 29 type strains of Enterococci.</title>
        <authorList>
            <person name="Zhong Z."/>
            <person name="Sun Z."/>
            <person name="Liu W."/>
            <person name="Zhang W."/>
            <person name="Zhang H."/>
        </authorList>
    </citation>
    <scope>NUCLEOTIDE SEQUENCE [LARGE SCALE GENOMIC DNA]</scope>
    <source>
        <strain evidence="8 9">DSM 17122</strain>
    </source>
</reference>
<evidence type="ECO:0000256" key="2">
    <source>
        <dbReference type="ARBA" id="ARBA00022630"/>
    </source>
</evidence>
<keyword evidence="4" id="KW-0547">Nucleotide-binding</keyword>
<proteinExistence type="inferred from homology"/>
<feature type="binding site" evidence="4">
    <location>
        <position position="196"/>
    </location>
    <ligand>
        <name>NAD(+)</name>
        <dbReference type="ChEBI" id="CHEBI:57540"/>
    </ligand>
</feature>
<evidence type="ECO:0000256" key="5">
    <source>
        <dbReference type="PIRSR" id="PIRSR000350-4"/>
    </source>
</evidence>
<evidence type="ECO:0000256" key="4">
    <source>
        <dbReference type="PIRSR" id="PIRSR000350-3"/>
    </source>
</evidence>
<feature type="domain" description="FAD/NAD(P)-binding" evidence="7">
    <location>
        <begin position="5"/>
        <end position="317"/>
    </location>
</feature>
<comment type="caution">
    <text evidence="8">The sequence shown here is derived from an EMBL/GenBank/DDBJ whole genome shotgun (WGS) entry which is preliminary data.</text>
</comment>
<evidence type="ECO:0008006" key="10">
    <source>
        <dbReference type="Google" id="ProtNLM"/>
    </source>
</evidence>
<keyword evidence="9" id="KW-1185">Reference proteome</keyword>
<comment type="similarity">
    <text evidence="1">Belongs to the class-I pyridine nucleotide-disulfide oxidoreductase family.</text>
</comment>
<feature type="domain" description="Pyridine nucleotide-disulphide oxidoreductase dimerisation" evidence="6">
    <location>
        <begin position="338"/>
        <end position="439"/>
    </location>
</feature>
<dbReference type="PANTHER" id="PTHR43014:SF5">
    <property type="entry name" value="GLUTATHIONE REDUCTASE (NADPH)"/>
    <property type="match status" value="1"/>
</dbReference>
<dbReference type="InterPro" id="IPR016156">
    <property type="entry name" value="FAD/NAD-linked_Rdtase_dimer_sf"/>
</dbReference>
<feature type="binding site" evidence="4">
    <location>
        <position position="261"/>
    </location>
    <ligand>
        <name>NAD(+)</name>
        <dbReference type="ChEBI" id="CHEBI:57540"/>
    </ligand>
</feature>
<dbReference type="GO" id="GO:0016491">
    <property type="term" value="F:oxidoreductase activity"/>
    <property type="evidence" value="ECO:0007669"/>
    <property type="project" value="InterPro"/>
</dbReference>
<feature type="binding site" evidence="4">
    <location>
        <position position="301"/>
    </location>
    <ligand>
        <name>FAD</name>
        <dbReference type="ChEBI" id="CHEBI:57692"/>
    </ligand>
</feature>